<dbReference type="EC" id="3.1.1.5" evidence="2"/>
<dbReference type="Proteomes" id="UP000244912">
    <property type="component" value="Unassembled WGS sequence"/>
</dbReference>
<dbReference type="Pfam" id="PF12146">
    <property type="entry name" value="Hydrolase_4"/>
    <property type="match status" value="1"/>
</dbReference>
<name>A0A2R8BV37_9RHOB</name>
<dbReference type="InterPro" id="IPR029058">
    <property type="entry name" value="AB_hydrolase_fold"/>
</dbReference>
<gene>
    <name evidence="2" type="primary">pldB</name>
    <name evidence="2" type="ORF">PAA8504_01777</name>
</gene>
<dbReference type="RefSeq" id="WP_108893810.1">
    <property type="nucleotide sequence ID" value="NZ_ONZF01000003.1"/>
</dbReference>
<feature type="domain" description="Serine aminopeptidase S33" evidence="1">
    <location>
        <begin position="41"/>
        <end position="293"/>
    </location>
</feature>
<proteinExistence type="predicted"/>
<dbReference type="EMBL" id="ONZF01000003">
    <property type="protein sequence ID" value="SPJ23956.1"/>
    <property type="molecule type" value="Genomic_DNA"/>
</dbReference>
<dbReference type="Gene3D" id="3.40.50.1820">
    <property type="entry name" value="alpha/beta hydrolase"/>
    <property type="match status" value="1"/>
</dbReference>
<organism evidence="2 3">
    <name type="scientific">Palleronia abyssalis</name>
    <dbReference type="NCBI Taxonomy" id="1501240"/>
    <lineage>
        <taxon>Bacteria</taxon>
        <taxon>Pseudomonadati</taxon>
        <taxon>Pseudomonadota</taxon>
        <taxon>Alphaproteobacteria</taxon>
        <taxon>Rhodobacterales</taxon>
        <taxon>Roseobacteraceae</taxon>
        <taxon>Palleronia</taxon>
    </lineage>
</organism>
<sequence>MTGPAPFHGDVAGGPERVEAAWLRTRDGLRLRAATWPVDGARGTVLLLPGRTEYVEKYAGLAGDLAEWGLSTVSIDWRGQGLSDRLLADPLSGHVNSFSDYQADLAALVDHATAAGMPKPWYLVAHSMGGAIGLRALIDGLTVERAVFSSPMWGISLSAALRPAAWTLSYAARSFGFHDRYAPGTSKGAYQNAAAFEGNLLTHDQDQYARMALQTERHPELGLAGPSLGWLNEALVECRRLSRLSSPATPCLTFVGTEELIVDTQRITERMATWRNGELLSVDGGRHECLMETPKRRALVLDAMRRHLSAPAPVGS</sequence>
<keyword evidence="2" id="KW-0378">Hydrolase</keyword>
<dbReference type="AlphaFoldDB" id="A0A2R8BV37"/>
<evidence type="ECO:0000313" key="3">
    <source>
        <dbReference type="Proteomes" id="UP000244912"/>
    </source>
</evidence>
<evidence type="ECO:0000259" key="1">
    <source>
        <dbReference type="Pfam" id="PF12146"/>
    </source>
</evidence>
<reference evidence="3" key="1">
    <citation type="submission" date="2018-03" db="EMBL/GenBank/DDBJ databases">
        <authorList>
            <person name="Rodrigo-Torres L."/>
            <person name="Arahal R. D."/>
            <person name="Lucena T."/>
        </authorList>
    </citation>
    <scope>NUCLEOTIDE SEQUENCE [LARGE SCALE GENOMIC DNA]</scope>
    <source>
        <strain evidence="3">CECT 8504</strain>
    </source>
</reference>
<dbReference type="InterPro" id="IPR022742">
    <property type="entry name" value="Hydrolase_4"/>
</dbReference>
<evidence type="ECO:0000313" key="2">
    <source>
        <dbReference type="EMBL" id="SPJ23956.1"/>
    </source>
</evidence>
<dbReference type="OrthoDB" id="9788260at2"/>
<dbReference type="SUPFAM" id="SSF53474">
    <property type="entry name" value="alpha/beta-Hydrolases"/>
    <property type="match status" value="1"/>
</dbReference>
<dbReference type="PANTHER" id="PTHR11614">
    <property type="entry name" value="PHOSPHOLIPASE-RELATED"/>
    <property type="match status" value="1"/>
</dbReference>
<keyword evidence="3" id="KW-1185">Reference proteome</keyword>
<accession>A0A2R8BV37</accession>
<protein>
    <submittedName>
        <fullName evidence="2">Lysophospholipase L2</fullName>
        <ecNumber evidence="2">3.1.1.5</ecNumber>
    </submittedName>
</protein>
<dbReference type="GO" id="GO:0004622">
    <property type="term" value="F:phosphatidylcholine lysophospholipase activity"/>
    <property type="evidence" value="ECO:0007669"/>
    <property type="project" value="UniProtKB-EC"/>
</dbReference>
<dbReference type="InterPro" id="IPR051044">
    <property type="entry name" value="MAG_DAG_Lipase"/>
</dbReference>